<dbReference type="SUPFAM" id="SSF69118">
    <property type="entry name" value="AhpD-like"/>
    <property type="match status" value="1"/>
</dbReference>
<dbReference type="NCBIfam" id="TIGR00778">
    <property type="entry name" value="ahpD_dom"/>
    <property type="match status" value="1"/>
</dbReference>
<accession>H1DJR9</accession>
<dbReference type="InterPro" id="IPR003779">
    <property type="entry name" value="CMD-like"/>
</dbReference>
<dbReference type="AlphaFoldDB" id="H1DJR9"/>
<gene>
    <name evidence="2" type="ORF">HMPREF9449_02505</name>
</gene>
<keyword evidence="2" id="KW-0575">Peroxidase</keyword>
<proteinExistence type="predicted"/>
<evidence type="ECO:0000313" key="2">
    <source>
        <dbReference type="EMBL" id="EHP45919.1"/>
    </source>
</evidence>
<sequence>MDKFKIPQDEKIPEQNQRILDELKMAFGFIPNVYAFIAYSPVALKSYLHFTREKTSLTDKEAEAIYLATSQVNECLYCLSAHTFMAKAIGFTEEQIIELRKGKVTFDSRLNVLTALTREIVEKRGKIGEENLKNFYAAGYKNENLVDVILLISQVMVTNFVNNITHNKIDFPEAPAFENES</sequence>
<keyword evidence="3" id="KW-1185">Reference proteome</keyword>
<dbReference type="GO" id="GO:0051920">
    <property type="term" value="F:peroxiredoxin activity"/>
    <property type="evidence" value="ECO:0007669"/>
    <property type="project" value="InterPro"/>
</dbReference>
<keyword evidence="2" id="KW-0560">Oxidoreductase</keyword>
<organism evidence="2 3">
    <name type="scientific">Odoribacter laneus YIT 12061</name>
    <dbReference type="NCBI Taxonomy" id="742817"/>
    <lineage>
        <taxon>Bacteria</taxon>
        <taxon>Pseudomonadati</taxon>
        <taxon>Bacteroidota</taxon>
        <taxon>Bacteroidia</taxon>
        <taxon>Bacteroidales</taxon>
        <taxon>Odoribacteraceae</taxon>
        <taxon>Odoribacter</taxon>
    </lineage>
</organism>
<dbReference type="PANTHER" id="PTHR35446:SF3">
    <property type="entry name" value="CMD DOMAIN-CONTAINING PROTEIN"/>
    <property type="match status" value="1"/>
</dbReference>
<dbReference type="PATRIC" id="fig|742817.3.peg.2683"/>
<comment type="caution">
    <text evidence="2">The sequence shown here is derived from an EMBL/GenBank/DDBJ whole genome shotgun (WGS) entry which is preliminary data.</text>
</comment>
<dbReference type="STRING" id="742817.HMPREF9449_02505"/>
<reference evidence="2 3" key="1">
    <citation type="submission" date="2012-01" db="EMBL/GenBank/DDBJ databases">
        <title>The Genome Sequence of Odoribacter laneus YIT 12061.</title>
        <authorList>
            <consortium name="The Broad Institute Genome Sequencing Platform"/>
            <person name="Earl A."/>
            <person name="Ward D."/>
            <person name="Feldgarden M."/>
            <person name="Gevers D."/>
            <person name="Morotomi M."/>
            <person name="Young S.K."/>
            <person name="Zeng Q."/>
            <person name="Gargeya S."/>
            <person name="Fitzgerald M."/>
            <person name="Haas B."/>
            <person name="Abouelleil A."/>
            <person name="Alvarado L."/>
            <person name="Arachchi H.M."/>
            <person name="Berlin A."/>
            <person name="Chapman S.B."/>
            <person name="Gearin G."/>
            <person name="Goldberg J."/>
            <person name="Griggs A."/>
            <person name="Gujja S."/>
            <person name="Hansen M."/>
            <person name="Heiman D."/>
            <person name="Howarth C."/>
            <person name="Larimer J."/>
            <person name="Lui A."/>
            <person name="MacDonald P.J.P."/>
            <person name="McCowen C."/>
            <person name="Montmayeur A."/>
            <person name="Murphy C."/>
            <person name="Neiman D."/>
            <person name="Pearson M."/>
            <person name="Priest M."/>
            <person name="Roberts A."/>
            <person name="Saif S."/>
            <person name="Shea T."/>
            <person name="Sisk P."/>
            <person name="Stolte C."/>
            <person name="Sykes S."/>
            <person name="Wortman J."/>
            <person name="Nusbaum C."/>
            <person name="Birren B."/>
        </authorList>
    </citation>
    <scope>NUCLEOTIDE SEQUENCE [LARGE SCALE GENOMIC DNA]</scope>
    <source>
        <strain evidence="2 3">YIT 12061</strain>
    </source>
</reference>
<dbReference type="Pfam" id="PF02627">
    <property type="entry name" value="CMD"/>
    <property type="match status" value="1"/>
</dbReference>
<dbReference type="Gene3D" id="1.20.1290.10">
    <property type="entry name" value="AhpD-like"/>
    <property type="match status" value="1"/>
</dbReference>
<dbReference type="EMBL" id="ADMC01000027">
    <property type="protein sequence ID" value="EHP45919.1"/>
    <property type="molecule type" value="Genomic_DNA"/>
</dbReference>
<feature type="domain" description="Carboxymuconolactone decarboxylase-like" evidence="1">
    <location>
        <begin position="49"/>
        <end position="101"/>
    </location>
</feature>
<dbReference type="HOGENOM" id="CLU_082760_5_0_10"/>
<dbReference type="RefSeq" id="WP_009137650.1">
    <property type="nucleotide sequence ID" value="NZ_JH594597.1"/>
</dbReference>
<evidence type="ECO:0000259" key="1">
    <source>
        <dbReference type="Pfam" id="PF02627"/>
    </source>
</evidence>
<protein>
    <submittedName>
        <fullName evidence="2">Alkylhydroperoxidase AhpD family core domain-containing protein</fullName>
    </submittedName>
</protein>
<dbReference type="InterPro" id="IPR029032">
    <property type="entry name" value="AhpD-like"/>
</dbReference>
<dbReference type="PANTHER" id="PTHR35446">
    <property type="entry name" value="SI:CH211-175M2.5"/>
    <property type="match status" value="1"/>
</dbReference>
<dbReference type="InterPro" id="IPR004675">
    <property type="entry name" value="AhpD_core"/>
</dbReference>
<dbReference type="eggNOG" id="COG2128">
    <property type="taxonomic scope" value="Bacteria"/>
</dbReference>
<dbReference type="Proteomes" id="UP000004892">
    <property type="component" value="Unassembled WGS sequence"/>
</dbReference>
<evidence type="ECO:0000313" key="3">
    <source>
        <dbReference type="Proteomes" id="UP000004892"/>
    </source>
</evidence>
<dbReference type="GeneID" id="98070044"/>
<name>H1DJR9_9BACT</name>